<protein>
    <recommendedName>
        <fullName evidence="6">CNH domain-containing protein</fullName>
    </recommendedName>
</protein>
<keyword evidence="3" id="KW-0963">Cytoplasm</keyword>
<evidence type="ECO:0000259" key="6">
    <source>
        <dbReference type="PROSITE" id="PS50219"/>
    </source>
</evidence>
<reference evidence="7" key="1">
    <citation type="journal article" date="2020" name="Stud. Mycol.">
        <title>101 Dothideomycetes genomes: a test case for predicting lifestyles and emergence of pathogens.</title>
        <authorList>
            <person name="Haridas S."/>
            <person name="Albert R."/>
            <person name="Binder M."/>
            <person name="Bloem J."/>
            <person name="Labutti K."/>
            <person name="Salamov A."/>
            <person name="Andreopoulos B."/>
            <person name="Baker S."/>
            <person name="Barry K."/>
            <person name="Bills G."/>
            <person name="Bluhm B."/>
            <person name="Cannon C."/>
            <person name="Castanera R."/>
            <person name="Culley D."/>
            <person name="Daum C."/>
            <person name="Ezra D."/>
            <person name="Gonzalez J."/>
            <person name="Henrissat B."/>
            <person name="Kuo A."/>
            <person name="Liang C."/>
            <person name="Lipzen A."/>
            <person name="Lutzoni F."/>
            <person name="Magnuson J."/>
            <person name="Mondo S."/>
            <person name="Nolan M."/>
            <person name="Ohm R."/>
            <person name="Pangilinan J."/>
            <person name="Park H.-J."/>
            <person name="Ramirez L."/>
            <person name="Alfaro M."/>
            <person name="Sun H."/>
            <person name="Tritt A."/>
            <person name="Yoshinaga Y."/>
            <person name="Zwiers L.-H."/>
            <person name="Turgeon B."/>
            <person name="Goodwin S."/>
            <person name="Spatafora J."/>
            <person name="Crous P."/>
            <person name="Grigoriev I."/>
        </authorList>
    </citation>
    <scope>NUCLEOTIDE SEQUENCE</scope>
    <source>
        <strain evidence="7">CBS 130266</strain>
    </source>
</reference>
<evidence type="ECO:0000313" key="8">
    <source>
        <dbReference type="Proteomes" id="UP000800235"/>
    </source>
</evidence>
<evidence type="ECO:0000256" key="3">
    <source>
        <dbReference type="ARBA" id="ARBA00022490"/>
    </source>
</evidence>
<dbReference type="EMBL" id="MU007032">
    <property type="protein sequence ID" value="KAF2431401.1"/>
    <property type="molecule type" value="Genomic_DNA"/>
</dbReference>
<dbReference type="InterPro" id="IPR032914">
    <property type="entry name" value="Vam6/VPS39/TRAP1"/>
</dbReference>
<evidence type="ECO:0000256" key="1">
    <source>
        <dbReference type="ARBA" id="ARBA00004496"/>
    </source>
</evidence>
<dbReference type="GO" id="GO:0005737">
    <property type="term" value="C:cytoplasm"/>
    <property type="evidence" value="ECO:0007669"/>
    <property type="project" value="UniProtKB-SubCell"/>
</dbReference>
<dbReference type="GO" id="GO:0034058">
    <property type="term" value="P:endosomal vesicle fusion"/>
    <property type="evidence" value="ECO:0007669"/>
    <property type="project" value="TreeGrafter"/>
</dbReference>
<dbReference type="AlphaFoldDB" id="A0A9P4NTF9"/>
<comment type="subcellular location">
    <subcellularLocation>
        <location evidence="1">Cytoplasm</location>
    </subcellularLocation>
</comment>
<accession>A0A9P4NTF9</accession>
<dbReference type="PROSITE" id="PS50219">
    <property type="entry name" value="CNH"/>
    <property type="match status" value="1"/>
</dbReference>
<name>A0A9P4NTF9_9PEZI</name>
<gene>
    <name evidence="7" type="ORF">EJ08DRAFT_678423</name>
</gene>
<evidence type="ECO:0000256" key="5">
    <source>
        <dbReference type="SAM" id="MobiDB-lite"/>
    </source>
</evidence>
<proteinExistence type="predicted"/>
<keyword evidence="4" id="KW-0653">Protein transport</keyword>
<dbReference type="GO" id="GO:0016020">
    <property type="term" value="C:membrane"/>
    <property type="evidence" value="ECO:0007669"/>
    <property type="project" value="TreeGrafter"/>
</dbReference>
<keyword evidence="2" id="KW-0813">Transport</keyword>
<keyword evidence="8" id="KW-1185">Reference proteome</keyword>
<dbReference type="GO" id="GO:0015031">
    <property type="term" value="P:protein transport"/>
    <property type="evidence" value="ECO:0007669"/>
    <property type="project" value="UniProtKB-KW"/>
</dbReference>
<dbReference type="OrthoDB" id="5325112at2759"/>
<evidence type="ECO:0000256" key="4">
    <source>
        <dbReference type="ARBA" id="ARBA00022927"/>
    </source>
</evidence>
<dbReference type="InterPro" id="IPR001180">
    <property type="entry name" value="CNH_dom"/>
</dbReference>
<feature type="compositionally biased region" description="Polar residues" evidence="5">
    <location>
        <begin position="346"/>
        <end position="358"/>
    </location>
</feature>
<comment type="caution">
    <text evidence="7">The sequence shown here is derived from an EMBL/GenBank/DDBJ whole genome shotgun (WGS) entry which is preliminary data.</text>
</comment>
<feature type="region of interest" description="Disordered" evidence="5">
    <location>
        <begin position="251"/>
        <end position="360"/>
    </location>
</feature>
<feature type="compositionally biased region" description="Polar residues" evidence="5">
    <location>
        <begin position="255"/>
        <end position="269"/>
    </location>
</feature>
<sequence length="1172" mass="130020">MADPEKTPSTGENETLRLETGSYILRPLIKDVALSAGDSDENVKITCVEFWNENLYIGTSAGEILHHVQIPPDPSDPSGQPVFILASRLQPPVHQQTGAGIQQILLIPKTNKACILSNNTITFYMLPELSPTYTHLDPLTCGWVGGVDLDLDPEDGGQNGIVVMMCLRNKIRLVKVAEEKPLKIRDIEFGGCLATVRRGDFACVADARTYALLDIVHQRKIPLFSISSADEQPAENAGTGTLQDEVWPITPGEISRSSSTVGNAASRLSVQERGHSRSTSLGVFKTDQHAQDIPRPSSGLRHGFDAPPTLNRGHSPRASLSVERRGSEGANTLLSKPLPPPPLEPTSGQTSRQHSPSKAFTKLKPLITSPNSSEFLLVMGTAPAEPGVGMFVNLDGEVVRGTIEFASYPDELVVDGKGIDLSSSPAVGEVQEEGYVLALVRRTINGSTTHDVEIQRWDIDPGEGASSKEWLGISSHIPGLTDTASLSTRTLGLRPTVTKSEISLPEITEKLTMKAIQLLQSAPQSESESQSKREKEEQDFVSRICKADARITLWIGDEVYWMVRNPMILRLDARLQLAQATSSERSGRKQPQRELIETLLNDIRGLKSQTELDFFTLAYIRQKAAILLFMDLILKTTSGIIASAHDKRATEEALTESELDPRIILTFLPTIRDELLQGPNGIWVQGGLKNLLDQFVTRIDIAKMPTDPAGCYGDNLLHLIKRYLLFWRRKKGNPSVTDGNFVFPTVDAALLHILLILDSNTFPGPAAAGSVRAELNSVIDSGVENFDRAVTLLEQFKRLYILSRLYQSKKLSAKVLETWRRIISGTEDLGGEFIDGEQELRIYLTKLRNRQLVEEYGTWLANRNPKLGVQVFADDNSRTTWAPQDALAVLREKAPTAVKEYLEHLVFGKKQPKHINELIAYYLDIVLNELERSEESRSILAATYETYRALRPPKPTYRIFIADNAINADWWHSRLRLLQLLGGNQGAASSYDVGTILDRLEPFEKELVPEMVILNGRQGRHEEAIRLLTHGLGDFDMAIAYCLRGGSSIFGSTADGATRDIIPTREEQSQLFGHLLQEFLRIEDISDRIERTGELLERFGGWFDMAYVLAILPDTWSIEIFSGFLISALRRLVRERSESTIAKALSGAENLKVNEEFIDKVEEVGPVVENVV</sequence>
<dbReference type="PANTHER" id="PTHR12894">
    <property type="entry name" value="CNH DOMAIN CONTAINING"/>
    <property type="match status" value="1"/>
</dbReference>
<evidence type="ECO:0000313" key="7">
    <source>
        <dbReference type="EMBL" id="KAF2431401.1"/>
    </source>
</evidence>
<dbReference type="GO" id="GO:0006914">
    <property type="term" value="P:autophagy"/>
    <property type="evidence" value="ECO:0007669"/>
    <property type="project" value="TreeGrafter"/>
</dbReference>
<organism evidence="7 8">
    <name type="scientific">Tothia fuscella</name>
    <dbReference type="NCBI Taxonomy" id="1048955"/>
    <lineage>
        <taxon>Eukaryota</taxon>
        <taxon>Fungi</taxon>
        <taxon>Dikarya</taxon>
        <taxon>Ascomycota</taxon>
        <taxon>Pezizomycotina</taxon>
        <taxon>Dothideomycetes</taxon>
        <taxon>Pleosporomycetidae</taxon>
        <taxon>Venturiales</taxon>
        <taxon>Cylindrosympodiaceae</taxon>
        <taxon>Tothia</taxon>
    </lineage>
</organism>
<feature type="domain" description="CNH" evidence="6">
    <location>
        <begin position="42"/>
        <end position="467"/>
    </location>
</feature>
<dbReference type="Proteomes" id="UP000800235">
    <property type="component" value="Unassembled WGS sequence"/>
</dbReference>
<evidence type="ECO:0000256" key="2">
    <source>
        <dbReference type="ARBA" id="ARBA00022448"/>
    </source>
</evidence>
<dbReference type="PANTHER" id="PTHR12894:SF27">
    <property type="entry name" value="TRANSFORMING GROWTH FACTOR-BETA RECEPTOR-ASSOCIATED PROTEIN 1"/>
    <property type="match status" value="1"/>
</dbReference>